<gene>
    <name evidence="1" type="ORF">A7A78_01765</name>
</gene>
<proteinExistence type="predicted"/>
<dbReference type="EMBL" id="LXIE01000001">
    <property type="protein sequence ID" value="OAD92660.1"/>
    <property type="molecule type" value="Genomic_DNA"/>
</dbReference>
<accession>A0A1A9LHF6</accession>
<reference evidence="1 2" key="1">
    <citation type="submission" date="2016-05" db="EMBL/GenBank/DDBJ databases">
        <title>Genome sequencing of Vitellibacter soesokkakensis RSSK-12.</title>
        <authorList>
            <person name="Thevarajoo S."/>
            <person name="Selvaratnam C."/>
            <person name="Goh K.M."/>
            <person name="Chan K.-G."/>
            <person name="Chong C.S."/>
        </authorList>
    </citation>
    <scope>NUCLEOTIDE SEQUENCE [LARGE SCALE GENOMIC DNA]</scope>
    <source>
        <strain evidence="1 2">RSSK-12</strain>
    </source>
</reference>
<keyword evidence="2" id="KW-1185">Reference proteome</keyword>
<name>A0A1A9LHF6_9FLAO</name>
<comment type="caution">
    <text evidence="1">The sequence shown here is derived from an EMBL/GenBank/DDBJ whole genome shotgun (WGS) entry which is preliminary data.</text>
</comment>
<protein>
    <submittedName>
        <fullName evidence="1">Uncharacterized protein</fullName>
    </submittedName>
</protein>
<evidence type="ECO:0000313" key="1">
    <source>
        <dbReference type="EMBL" id="OAD92660.1"/>
    </source>
</evidence>
<sequence length="458" mass="54234">MLTGKIGEFERPFDIIAVDGAHNYSNCENCRNTRKDIIARLKKATEIFPFCCESHRKLLDFSLYRNEDYIGLEDKIADKIMYSYHHVINFIDRDDWLNEITDYLKYVIDSFGSFPPEYGCAFMINYYPDILSDLLKDNSPSSNKISNDEFQKRINKIQNFIDLRFKDTKPQDDDFGERDLNLLLSTYDKWYRTFPFDLEYFKPLKEHFRNTIPILENKLRINKYNGVATTRLHTKENLTKTLIQITKQIITEVNAKKLFDKGLLNDSEKIKMDLILNNRELELSEISSIDYSDRKGYIKVLKQWFKSEKKFIKDITPYIQDKPNTKSSGSSTKKDFEDNFELYKLFKNKEDYESVIDILIKANFISPKGKGFEWVFTETKEFKTKQMIIALFVVLETENYLIISPKSIYTFIEKNFGIRINKGTYSRSSNNFKEDYYNKNTKNYSYTSIFQSLLSDCK</sequence>
<dbReference type="AlphaFoldDB" id="A0A1A9LHF6"/>
<evidence type="ECO:0000313" key="2">
    <source>
        <dbReference type="Proteomes" id="UP000077552"/>
    </source>
</evidence>
<dbReference type="Proteomes" id="UP000077552">
    <property type="component" value="Unassembled WGS sequence"/>
</dbReference>
<dbReference type="STRING" id="1385699.A7A78_01765"/>
<organism evidence="1 2">
    <name type="scientific">Aequorivita soesokkakensis</name>
    <dbReference type="NCBI Taxonomy" id="1385699"/>
    <lineage>
        <taxon>Bacteria</taxon>
        <taxon>Pseudomonadati</taxon>
        <taxon>Bacteroidota</taxon>
        <taxon>Flavobacteriia</taxon>
        <taxon>Flavobacteriales</taxon>
        <taxon>Flavobacteriaceae</taxon>
        <taxon>Aequorivita</taxon>
    </lineage>
</organism>